<evidence type="ECO:0000256" key="3">
    <source>
        <dbReference type="ARBA" id="ARBA00022448"/>
    </source>
</evidence>
<feature type="transmembrane region" description="Helical" evidence="7">
    <location>
        <begin position="410"/>
        <end position="429"/>
    </location>
</feature>
<keyword evidence="4 7" id="KW-0812">Transmembrane</keyword>
<dbReference type="InterPro" id="IPR006043">
    <property type="entry name" value="NCS2"/>
</dbReference>
<feature type="transmembrane region" description="Helical" evidence="7">
    <location>
        <begin position="194"/>
        <end position="214"/>
    </location>
</feature>
<feature type="transmembrane region" description="Helical" evidence="7">
    <location>
        <begin position="84"/>
        <end position="102"/>
    </location>
</feature>
<evidence type="ECO:0000313" key="9">
    <source>
        <dbReference type="Proteomes" id="UP000472262"/>
    </source>
</evidence>
<feature type="transmembrane region" description="Helical" evidence="7">
    <location>
        <begin position="316"/>
        <end position="339"/>
    </location>
</feature>
<dbReference type="GO" id="GO:0005886">
    <property type="term" value="C:plasma membrane"/>
    <property type="evidence" value="ECO:0007669"/>
    <property type="project" value="UniProtKB-ARBA"/>
</dbReference>
<dbReference type="GO" id="GO:0022857">
    <property type="term" value="F:transmembrane transporter activity"/>
    <property type="evidence" value="ECO:0007669"/>
    <property type="project" value="InterPro"/>
</dbReference>
<name>A0A672SK70_SINGR</name>
<comment type="subcellular location">
    <subcellularLocation>
        <location evidence="1">Membrane</location>
        <topology evidence="1">Multi-pass membrane protein</topology>
    </subcellularLocation>
</comment>
<dbReference type="OMA" id="FCLYLKH"/>
<evidence type="ECO:0000313" key="8">
    <source>
        <dbReference type="Ensembl" id="ENSSGRP00000101948.1"/>
    </source>
</evidence>
<feature type="transmembrane region" description="Helical" evidence="7">
    <location>
        <begin position="168"/>
        <end position="187"/>
    </location>
</feature>
<keyword evidence="3" id="KW-0813">Transport</keyword>
<keyword evidence="6 7" id="KW-0472">Membrane</keyword>
<evidence type="ECO:0000256" key="2">
    <source>
        <dbReference type="ARBA" id="ARBA00008821"/>
    </source>
</evidence>
<evidence type="ECO:0000256" key="5">
    <source>
        <dbReference type="ARBA" id="ARBA00022989"/>
    </source>
</evidence>
<reference evidence="8" key="2">
    <citation type="submission" date="2025-09" db="UniProtKB">
        <authorList>
            <consortium name="Ensembl"/>
        </authorList>
    </citation>
    <scope>IDENTIFICATION</scope>
</reference>
<keyword evidence="9" id="KW-1185">Reference proteome</keyword>
<evidence type="ECO:0000256" key="6">
    <source>
        <dbReference type="ARBA" id="ARBA00023136"/>
    </source>
</evidence>
<feature type="transmembrane region" description="Helical" evidence="7">
    <location>
        <begin position="234"/>
        <end position="257"/>
    </location>
</feature>
<evidence type="ECO:0000256" key="1">
    <source>
        <dbReference type="ARBA" id="ARBA00004141"/>
    </source>
</evidence>
<dbReference type="PROSITE" id="PS01116">
    <property type="entry name" value="XANTH_URACIL_PERMASE"/>
    <property type="match status" value="1"/>
</dbReference>
<dbReference type="Pfam" id="PF00860">
    <property type="entry name" value="Xan_ur_permease"/>
    <property type="match status" value="2"/>
</dbReference>
<dbReference type="Proteomes" id="UP000472262">
    <property type="component" value="Unassembled WGS sequence"/>
</dbReference>
<dbReference type="InterPro" id="IPR006042">
    <property type="entry name" value="Xan_ur_permease"/>
</dbReference>
<reference evidence="8" key="1">
    <citation type="submission" date="2025-08" db="UniProtKB">
        <authorList>
            <consortium name="Ensembl"/>
        </authorList>
    </citation>
    <scope>IDENTIFICATION</scope>
</reference>
<evidence type="ECO:0000256" key="7">
    <source>
        <dbReference type="SAM" id="Phobius"/>
    </source>
</evidence>
<feature type="transmembrane region" description="Helical" evidence="7">
    <location>
        <begin position="376"/>
        <end position="395"/>
    </location>
</feature>
<dbReference type="Ensembl" id="ENSSGRT00000108415.1">
    <property type="protein sequence ID" value="ENSSGRP00000101948.1"/>
    <property type="gene ID" value="ENSSGRG00000050707.1"/>
</dbReference>
<dbReference type="AlphaFoldDB" id="A0A672SK70"/>
<proteinExistence type="inferred from homology"/>
<organism evidence="8 9">
    <name type="scientific">Sinocyclocheilus grahami</name>
    <name type="common">Dianchi golden-line fish</name>
    <name type="synonym">Barbus grahami</name>
    <dbReference type="NCBI Taxonomy" id="75366"/>
    <lineage>
        <taxon>Eukaryota</taxon>
        <taxon>Metazoa</taxon>
        <taxon>Chordata</taxon>
        <taxon>Craniata</taxon>
        <taxon>Vertebrata</taxon>
        <taxon>Euteleostomi</taxon>
        <taxon>Actinopterygii</taxon>
        <taxon>Neopterygii</taxon>
        <taxon>Teleostei</taxon>
        <taxon>Ostariophysi</taxon>
        <taxon>Cypriniformes</taxon>
        <taxon>Cyprinidae</taxon>
        <taxon>Cyprininae</taxon>
        <taxon>Sinocyclocheilus</taxon>
    </lineage>
</organism>
<evidence type="ECO:0000256" key="4">
    <source>
        <dbReference type="ARBA" id="ARBA00022692"/>
    </source>
</evidence>
<dbReference type="InParanoid" id="A0A672SK70"/>
<feature type="transmembrane region" description="Helical" evidence="7">
    <location>
        <begin position="345"/>
        <end position="364"/>
    </location>
</feature>
<protein>
    <submittedName>
        <fullName evidence="8">Si:dkey-106n21.1</fullName>
    </submittedName>
</protein>
<accession>A0A672SK70</accession>
<feature type="transmembrane region" description="Helical" evidence="7">
    <location>
        <begin position="53"/>
        <end position="72"/>
    </location>
</feature>
<dbReference type="PANTHER" id="PTHR11119">
    <property type="entry name" value="XANTHINE-URACIL / VITAMIN C PERMEASE FAMILY MEMBER"/>
    <property type="match status" value="1"/>
</dbReference>
<keyword evidence="5 7" id="KW-1133">Transmembrane helix</keyword>
<sequence>HSNRLSKMLNLQHFFVIICLPLCLTPYNGLFAMSPSPVSSCQLFIPVSCVTQHYILAFGGILAIPLILAEPLCIKENNAAKSQLISTIFFVSGMCTLLQTTLGTRLPILQGGTFTFITPTLAILALPKWRCPDTGATPHPNIQGAILMASMLQLVLGLSGLVGLVLRFIGPLAIAPTISLIGLSLFIQAGQKSGAHWGIAALTVCLILLFSQYLSKVNLPLIAYKDKKWKFMHVVFNVQALFGMCGAWLVCFLLTYFNALPSSPNEYGYMARTDINLNAVKSAAWFYVPYPVFLSESRDERYVCSRGIGDKVGSRLVLQTAGLLMIILGLFGKFSAVFITIPDPVIGGMFLVMFGMVAAVGISNLQYVDLNSSRNLLILGFSTFSGLVLPTWFHSNPGTINTGIKELDQLIMILFTTHMFIGGFFGFVLDNTIPGKSDERGSAERRAKQHTGHELEVQSEDLYRKMSEDFDISQEEPSGDSNIISLAVNKTVKPVRLL</sequence>
<comment type="similarity">
    <text evidence="2">Belongs to the nucleobase:cation symporter-2 (NCS2) (TC 2.A.40) family.</text>
</comment>